<dbReference type="EMBL" id="BPMK01000025">
    <property type="protein sequence ID" value="GIZ54048.1"/>
    <property type="molecule type" value="Genomic_DNA"/>
</dbReference>
<evidence type="ECO:0000313" key="1">
    <source>
        <dbReference type="EMBL" id="GIZ54048.1"/>
    </source>
</evidence>
<dbReference type="RefSeq" id="WP_220810459.1">
    <property type="nucleotide sequence ID" value="NZ_BPMK01000025.1"/>
</dbReference>
<sequence length="102" mass="11427">MLDLQTIKAAALEYQHGDRDDEEWPVVESNFHCVAAEPARILAMVEELEQWRAGPSQEETTALLNLVRDLTGYIRMTAGDKADPVRDDLLSQARMLMGVIEG</sequence>
<keyword evidence="2" id="KW-1185">Reference proteome</keyword>
<evidence type="ECO:0000313" key="2">
    <source>
        <dbReference type="Proteomes" id="UP000887222"/>
    </source>
</evidence>
<dbReference type="Proteomes" id="UP000887222">
    <property type="component" value="Unassembled WGS sequence"/>
</dbReference>
<reference evidence="1 2" key="1">
    <citation type="journal article" date="2022" name="Int. J. Syst. Evol. Microbiol.">
        <title>Noviherbaspirillum aridicola sp. nov., isolated from an arid soil in Pakistan.</title>
        <authorList>
            <person name="Khan I.U."/>
            <person name="Saqib M."/>
            <person name="Amin A."/>
            <person name="Hussain F."/>
            <person name="Li L."/>
            <person name="Liu Y.H."/>
            <person name="Fang B.Z."/>
            <person name="Ahmed I."/>
            <person name="Li W.J."/>
        </authorList>
    </citation>
    <scope>NUCLEOTIDE SEQUENCE [LARGE SCALE GENOMIC DNA]</scope>
    <source>
        <strain evidence="1 2">NCCP-691</strain>
    </source>
</reference>
<proteinExistence type="predicted"/>
<name>A0ABQ4QA17_9BURK</name>
<comment type="caution">
    <text evidence="1">The sequence shown here is derived from an EMBL/GenBank/DDBJ whole genome shotgun (WGS) entry which is preliminary data.</text>
</comment>
<accession>A0ABQ4QA17</accession>
<gene>
    <name evidence="1" type="ORF">NCCP691_40620</name>
</gene>
<protein>
    <submittedName>
        <fullName evidence="1">Uncharacterized protein</fullName>
    </submittedName>
</protein>
<organism evidence="1 2">
    <name type="scientific">Noviherbaspirillum aridicola</name>
    <dbReference type="NCBI Taxonomy" id="2849687"/>
    <lineage>
        <taxon>Bacteria</taxon>
        <taxon>Pseudomonadati</taxon>
        <taxon>Pseudomonadota</taxon>
        <taxon>Betaproteobacteria</taxon>
        <taxon>Burkholderiales</taxon>
        <taxon>Oxalobacteraceae</taxon>
        <taxon>Noviherbaspirillum</taxon>
    </lineage>
</organism>